<dbReference type="EMBL" id="ACHB01000040">
    <property type="protein sequence ID" value="EEI92722.1"/>
    <property type="molecule type" value="Genomic_DNA"/>
</dbReference>
<dbReference type="PANTHER" id="PTHR12558:SF13">
    <property type="entry name" value="CELL DIVISION CYCLE PROTEIN 27 HOMOLOG"/>
    <property type="match status" value="1"/>
</dbReference>
<dbReference type="AlphaFoldDB" id="C2FWH1"/>
<dbReference type="InterPro" id="IPR011990">
    <property type="entry name" value="TPR-like_helical_dom_sf"/>
</dbReference>
<dbReference type="HOGENOM" id="CLU_011828_0_0_10"/>
<evidence type="ECO:0000259" key="2">
    <source>
        <dbReference type="Pfam" id="PF13525"/>
    </source>
</evidence>
<name>C2FWH1_SPHSI</name>
<dbReference type="Proteomes" id="UP000006241">
    <property type="component" value="Unassembled WGS sequence"/>
</dbReference>
<sequence>MFGKSIFLKPYFTRKKEDLIEKDYFVIMNKNIYKVGIALSLMTTPVFAQQTAWQDLNKAFKSGMELFERGKFSSAAKQFDKVEEIRTKSTLQLDENEELTLLKENVRYYQAICALELGDSDAEGRFLKYIKDYPASPNSKAAYFQIGRSYYAKKDYKKAIEWFTKIDGKNLAGAENTEYRFKLAYSRFMTEDYTSAKPVFESLKDQKSEYQEASIYYYAYLCYLDAEYKTALNEFERLQGSKTYESSYPYYITALYFLDKRYDDVLNYALPILQTTKQDNETDMFRVIAATYFIKGDLKKSKEYYDKFQSQDQGKTQNNQDSYQIGYINYKLGDYDKAITELEKMTEPDAYYQSAMITLGDAFLKKGNKQSARNAFFRASKLDFDPQLKEEGLFNYAKLSYELEFHQVALDAIQEYIKTYPNNVRNEEAQTLYAEILLSTKNYRAAVDVLESVKKRGKEANAAYQKVTYYRGLEYYNERAFENAISMFMRSEANRYDEEINALAIYWKAEAMYEVRKYKEATANFNKFLSLPAARNTDVYNYANYALAYAAFRNENYNTSANYFERFLSMGGKEGIELNTRNDAIARLADSYFSLKNYGRAMTEYDKLINSKAQSQDYALFQRGIIQGLQGNSSGKIATLQSVVQKYPKSNYADDVAFEIPYTYFTLGQYDQAISGLQSMVEKYPRSSYVPRALVTIGLVQYNQDNNDAALKTFQRVVDQYSTTDEAKQAMRSIENIYLDKGDATGYIRYATGTNIGDLSTSEQDSRAFSTATTLFSRGNYQGAVEAVNAYFDKFPKPIQEKYARFIRAESNAALGKNQEALHDYNIILNDWTSAYTERALVSVSQLYLKQKQYNEAVQQLKKLELTSEYKSNYAYAINNLLVSYFNIGDYKETLNYAALVKNYEKSSEEEIGTAHLYAAKAYLATSKPAEATKELNLAALKSKTATGAEARYLVAEQQLKAKEYDKAIKSAFDISDSFSSYDYWVAKGFILMADAYTGKGDAFQAKSTLESIIDNYENKEDGILKTAKEKLQKLNTTKK</sequence>
<evidence type="ECO:0000256" key="1">
    <source>
        <dbReference type="ARBA" id="ARBA00022729"/>
    </source>
</evidence>
<keyword evidence="1" id="KW-0732">Signal</keyword>
<dbReference type="SUPFAM" id="SSF48452">
    <property type="entry name" value="TPR-like"/>
    <property type="match status" value="5"/>
</dbReference>
<dbReference type="PANTHER" id="PTHR12558">
    <property type="entry name" value="CELL DIVISION CYCLE 16,23,27"/>
    <property type="match status" value="1"/>
</dbReference>
<feature type="domain" description="Outer membrane lipoprotein BamD-like" evidence="2">
    <location>
        <begin position="618"/>
        <end position="737"/>
    </location>
</feature>
<dbReference type="InterPro" id="IPR019734">
    <property type="entry name" value="TPR_rpt"/>
</dbReference>
<dbReference type="InterPro" id="IPR039565">
    <property type="entry name" value="BamD-like"/>
</dbReference>
<evidence type="ECO:0000313" key="3">
    <source>
        <dbReference type="EMBL" id="EEI92722.1"/>
    </source>
</evidence>
<protein>
    <submittedName>
        <fullName evidence="3">Tetratricopeptide repeat protein</fullName>
    </submittedName>
</protein>
<proteinExistence type="predicted"/>
<dbReference type="Pfam" id="PF13525">
    <property type="entry name" value="YfiO"/>
    <property type="match status" value="1"/>
</dbReference>
<reference evidence="3 4" key="1">
    <citation type="submission" date="2009-01" db="EMBL/GenBank/DDBJ databases">
        <authorList>
            <person name="Qin X."/>
            <person name="Bachman B."/>
            <person name="Battles P."/>
            <person name="Bell A."/>
            <person name="Bess C."/>
            <person name="Bickham C."/>
            <person name="Chaboub L."/>
            <person name="Chen D."/>
            <person name="Coyle M."/>
            <person name="Deiros D.R."/>
            <person name="Dinh H."/>
            <person name="Forbes L."/>
            <person name="Fowler G."/>
            <person name="Francisco L."/>
            <person name="Fu Q."/>
            <person name="Gubbala S."/>
            <person name="Hale W."/>
            <person name="Han Y."/>
            <person name="Hemphill L."/>
            <person name="Highlander S.K."/>
            <person name="Hirani K."/>
            <person name="Hogues M."/>
            <person name="Jackson L."/>
            <person name="Jakkamsetti A."/>
            <person name="Javaid M."/>
            <person name="Jiang H."/>
            <person name="Korchina V."/>
            <person name="Kovar C."/>
            <person name="Lara F."/>
            <person name="Lee S."/>
            <person name="Mata R."/>
            <person name="Mathew T."/>
            <person name="Moen C."/>
            <person name="Morales K."/>
            <person name="Munidasa M."/>
            <person name="Nazareth L."/>
            <person name="Ngo R."/>
            <person name="Nguyen L."/>
            <person name="Okwuonu G."/>
            <person name="Ongeri F."/>
            <person name="Patil S."/>
            <person name="Petrosino J."/>
            <person name="Pham C."/>
            <person name="Pham P."/>
            <person name="Pu L.-L."/>
            <person name="Puazo M."/>
            <person name="Raj R."/>
            <person name="Reid J."/>
            <person name="Rouhana J."/>
            <person name="Saada N."/>
            <person name="Shang Y."/>
            <person name="Simmons D."/>
            <person name="Thornton R."/>
            <person name="Warren J."/>
            <person name="Weissenberger G."/>
            <person name="Zhang J."/>
            <person name="Zhang L."/>
            <person name="Zhou C."/>
            <person name="Zhu D."/>
            <person name="Muzny D."/>
            <person name="Worley K."/>
            <person name="Gibbs R."/>
        </authorList>
    </citation>
    <scope>NUCLEOTIDE SEQUENCE [LARGE SCALE GENOMIC DNA]</scope>
    <source>
        <strain evidence="3 4">ATCC 33300</strain>
    </source>
</reference>
<dbReference type="Gene3D" id="1.25.40.10">
    <property type="entry name" value="Tetratricopeptide repeat domain"/>
    <property type="match status" value="7"/>
</dbReference>
<dbReference type="SMART" id="SM00028">
    <property type="entry name" value="TPR"/>
    <property type="match status" value="8"/>
</dbReference>
<comment type="caution">
    <text evidence="3">The sequence shown here is derived from an EMBL/GenBank/DDBJ whole genome shotgun (WGS) entry which is preliminary data.</text>
</comment>
<organism evidence="3 4">
    <name type="scientific">Sphingobacterium spiritivorum ATCC 33300</name>
    <dbReference type="NCBI Taxonomy" id="525372"/>
    <lineage>
        <taxon>Bacteria</taxon>
        <taxon>Pseudomonadati</taxon>
        <taxon>Bacteroidota</taxon>
        <taxon>Sphingobacteriia</taxon>
        <taxon>Sphingobacteriales</taxon>
        <taxon>Sphingobacteriaceae</taxon>
        <taxon>Sphingobacterium</taxon>
    </lineage>
</organism>
<evidence type="ECO:0000313" key="4">
    <source>
        <dbReference type="Proteomes" id="UP000006241"/>
    </source>
</evidence>
<dbReference type="Pfam" id="PF13432">
    <property type="entry name" value="TPR_16"/>
    <property type="match status" value="2"/>
</dbReference>
<gene>
    <name evidence="3" type="ORF">HMPREF0765_1677</name>
</gene>
<accession>C2FWH1</accession>